<dbReference type="InterPro" id="IPR037546">
    <property type="entry name" value="SAC51-like"/>
</dbReference>
<dbReference type="SUPFAM" id="SSF47459">
    <property type="entry name" value="HLH, helix-loop-helix DNA-binding domain"/>
    <property type="match status" value="1"/>
</dbReference>
<dbReference type="PANTHER" id="PTHR36066">
    <property type="entry name" value="TRANSCRIPTION FACTOR BHLH145"/>
    <property type="match status" value="1"/>
</dbReference>
<dbReference type="GO" id="GO:0046983">
    <property type="term" value="F:protein dimerization activity"/>
    <property type="evidence" value="ECO:0007669"/>
    <property type="project" value="InterPro"/>
</dbReference>
<reference evidence="4" key="1">
    <citation type="submission" date="2021-01" db="EMBL/GenBank/DDBJ databases">
        <title>Adiantum capillus-veneris genome.</title>
        <authorList>
            <person name="Fang Y."/>
            <person name="Liao Q."/>
        </authorList>
    </citation>
    <scope>NUCLEOTIDE SEQUENCE</scope>
    <source>
        <strain evidence="4">H3</strain>
        <tissue evidence="4">Leaf</tissue>
    </source>
</reference>
<dbReference type="CDD" id="cd11393">
    <property type="entry name" value="bHLH_AtbHLH_like"/>
    <property type="match status" value="1"/>
</dbReference>
<evidence type="ECO:0000256" key="2">
    <source>
        <dbReference type="ARBA" id="ARBA00023163"/>
    </source>
</evidence>
<evidence type="ECO:0000313" key="5">
    <source>
        <dbReference type="Proteomes" id="UP000886520"/>
    </source>
</evidence>
<evidence type="ECO:0000256" key="1">
    <source>
        <dbReference type="ARBA" id="ARBA00023015"/>
    </source>
</evidence>
<dbReference type="InterPro" id="IPR036638">
    <property type="entry name" value="HLH_DNA-bd_sf"/>
</dbReference>
<name>A0A9D4UZT7_ADICA</name>
<keyword evidence="1" id="KW-0805">Transcription regulation</keyword>
<evidence type="ECO:0000256" key="3">
    <source>
        <dbReference type="SAM" id="MobiDB-lite"/>
    </source>
</evidence>
<keyword evidence="2" id="KW-0804">Transcription</keyword>
<sequence>MKQSENMLEADDIMNPKPSTVCDLPSAPNTKSQLNVDCPEASLVGRDKGEAKPATGEGAPTPTVGTMKMQTSNVCHKNFVIVDRCEGQSTVILHPSWLQGVPHLSLVEPARMQEVNCFLDSLQMFDSKSIDAMHGFHSYQASPAFGVARVPALELQQKLSNMQKSGIIDVASCEAHNLMKQVMRTSAHSHERESLSSDFHENTEEINALLSSDDELSSTGHSPSDGVLYGCSETMNDLSTSIVGKKRKLDVSAVDEVDDADSAFSKLAPDNTPFNVRMFGSSNSLQSPIKSNHKSFGSGVARCNASGKNIECLTCDVAEHLEGYQLLPQSSGSPHMLEGGLMDSSKRLKIKGNVQQLRNVIPGGNYLDTAGVLGRTIHYVKCLQSRLRGLEAARESARAMPQIG</sequence>
<dbReference type="EMBL" id="JABFUD020000008">
    <property type="protein sequence ID" value="KAI5076820.1"/>
    <property type="molecule type" value="Genomic_DNA"/>
</dbReference>
<evidence type="ECO:0008006" key="6">
    <source>
        <dbReference type="Google" id="ProtNLM"/>
    </source>
</evidence>
<keyword evidence="5" id="KW-1185">Reference proteome</keyword>
<feature type="region of interest" description="Disordered" evidence="3">
    <location>
        <begin position="1"/>
        <end position="65"/>
    </location>
</feature>
<dbReference type="OrthoDB" id="786845at2759"/>
<dbReference type="AlphaFoldDB" id="A0A9D4UZT7"/>
<dbReference type="Proteomes" id="UP000886520">
    <property type="component" value="Chromosome 8"/>
</dbReference>
<dbReference type="PANTHER" id="PTHR36066:SF2">
    <property type="entry name" value="TRANSCRIPTION FACTOR BHLH145"/>
    <property type="match status" value="1"/>
</dbReference>
<dbReference type="InterPro" id="IPR045239">
    <property type="entry name" value="bHLH95_bHLH"/>
</dbReference>
<protein>
    <recommendedName>
        <fullName evidence="6">BHLH domain-containing protein</fullName>
    </recommendedName>
</protein>
<dbReference type="Gene3D" id="4.10.280.10">
    <property type="entry name" value="Helix-loop-helix DNA-binding domain"/>
    <property type="match status" value="1"/>
</dbReference>
<accession>A0A9D4UZT7</accession>
<organism evidence="4 5">
    <name type="scientific">Adiantum capillus-veneris</name>
    <name type="common">Maidenhair fern</name>
    <dbReference type="NCBI Taxonomy" id="13818"/>
    <lineage>
        <taxon>Eukaryota</taxon>
        <taxon>Viridiplantae</taxon>
        <taxon>Streptophyta</taxon>
        <taxon>Embryophyta</taxon>
        <taxon>Tracheophyta</taxon>
        <taxon>Polypodiopsida</taxon>
        <taxon>Polypodiidae</taxon>
        <taxon>Polypodiales</taxon>
        <taxon>Pteridineae</taxon>
        <taxon>Pteridaceae</taxon>
        <taxon>Vittarioideae</taxon>
        <taxon>Adiantum</taxon>
    </lineage>
</organism>
<comment type="caution">
    <text evidence="4">The sequence shown here is derived from an EMBL/GenBank/DDBJ whole genome shotgun (WGS) entry which is preliminary data.</text>
</comment>
<gene>
    <name evidence="4" type="ORF">GOP47_0008885</name>
</gene>
<evidence type="ECO:0000313" key="4">
    <source>
        <dbReference type="EMBL" id="KAI5076820.1"/>
    </source>
</evidence>
<proteinExistence type="predicted"/>